<dbReference type="Proteomes" id="UP000446786">
    <property type="component" value="Unassembled WGS sequence"/>
</dbReference>
<feature type="transmembrane region" description="Helical" evidence="3">
    <location>
        <begin position="76"/>
        <end position="96"/>
    </location>
</feature>
<dbReference type="EC" id="2.7.7.65" evidence="1"/>
<name>A0A845APU8_9SPHN</name>
<gene>
    <name evidence="5" type="ORF">GRI94_05210</name>
    <name evidence="6" type="ORF">GRI94_19300</name>
</gene>
<evidence type="ECO:0000256" key="2">
    <source>
        <dbReference type="ARBA" id="ARBA00034247"/>
    </source>
</evidence>
<keyword evidence="3" id="KW-1133">Transmembrane helix</keyword>
<evidence type="ECO:0000256" key="3">
    <source>
        <dbReference type="SAM" id="Phobius"/>
    </source>
</evidence>
<dbReference type="EMBL" id="WTYE01000001">
    <property type="protein sequence ID" value="MXP31223.1"/>
    <property type="molecule type" value="Genomic_DNA"/>
</dbReference>
<organism evidence="5 7">
    <name type="scientific">Parerythrobacter jejuensis</name>
    <dbReference type="NCBI Taxonomy" id="795812"/>
    <lineage>
        <taxon>Bacteria</taxon>
        <taxon>Pseudomonadati</taxon>
        <taxon>Pseudomonadota</taxon>
        <taxon>Alphaproteobacteria</taxon>
        <taxon>Sphingomonadales</taxon>
        <taxon>Erythrobacteraceae</taxon>
        <taxon>Parerythrobacter</taxon>
    </lineage>
</organism>
<dbReference type="FunFam" id="3.30.70.270:FF:000001">
    <property type="entry name" value="Diguanylate cyclase domain protein"/>
    <property type="match status" value="1"/>
</dbReference>
<feature type="transmembrane region" description="Helical" evidence="3">
    <location>
        <begin position="131"/>
        <end position="151"/>
    </location>
</feature>
<dbReference type="InterPro" id="IPR043128">
    <property type="entry name" value="Rev_trsase/Diguanyl_cyclase"/>
</dbReference>
<dbReference type="AlphaFoldDB" id="A0A845APU8"/>
<dbReference type="SMART" id="SM00267">
    <property type="entry name" value="GGDEF"/>
    <property type="match status" value="1"/>
</dbReference>
<feature type="transmembrane region" description="Helical" evidence="3">
    <location>
        <begin position="108"/>
        <end position="125"/>
    </location>
</feature>
<dbReference type="EMBL" id="WTYE01000001">
    <property type="protein sequence ID" value="MXP33983.1"/>
    <property type="molecule type" value="Genomic_DNA"/>
</dbReference>
<feature type="transmembrane region" description="Helical" evidence="3">
    <location>
        <begin position="52"/>
        <end position="70"/>
    </location>
</feature>
<reference evidence="5 7" key="1">
    <citation type="submission" date="2019-12" db="EMBL/GenBank/DDBJ databases">
        <title>Genomic-based taxomic classification of the family Erythrobacteraceae.</title>
        <authorList>
            <person name="Xu L."/>
        </authorList>
    </citation>
    <scope>NUCLEOTIDE SEQUENCE [LARGE SCALE GENOMIC DNA]</scope>
    <source>
        <strain evidence="5 7">JCM 16677</strain>
    </source>
</reference>
<keyword evidence="3" id="KW-0472">Membrane</keyword>
<dbReference type="CDD" id="cd01949">
    <property type="entry name" value="GGDEF"/>
    <property type="match status" value="1"/>
</dbReference>
<dbReference type="GO" id="GO:1902201">
    <property type="term" value="P:negative regulation of bacterial-type flagellum-dependent cell motility"/>
    <property type="evidence" value="ECO:0007669"/>
    <property type="project" value="TreeGrafter"/>
</dbReference>
<proteinExistence type="predicted"/>
<dbReference type="Pfam" id="PF00990">
    <property type="entry name" value="GGDEF"/>
    <property type="match status" value="1"/>
</dbReference>
<evidence type="ECO:0000256" key="1">
    <source>
        <dbReference type="ARBA" id="ARBA00012528"/>
    </source>
</evidence>
<dbReference type="OrthoDB" id="9812260at2"/>
<protein>
    <recommendedName>
        <fullName evidence="1">diguanylate cyclase</fullName>
        <ecNumber evidence="1">2.7.7.65</ecNumber>
    </recommendedName>
</protein>
<dbReference type="InterPro" id="IPR029787">
    <property type="entry name" value="Nucleotide_cyclase"/>
</dbReference>
<dbReference type="Gene3D" id="3.30.70.270">
    <property type="match status" value="1"/>
</dbReference>
<dbReference type="GO" id="GO:0052621">
    <property type="term" value="F:diguanylate cyclase activity"/>
    <property type="evidence" value="ECO:0007669"/>
    <property type="project" value="UniProtKB-EC"/>
</dbReference>
<dbReference type="NCBIfam" id="TIGR00254">
    <property type="entry name" value="GGDEF"/>
    <property type="match status" value="1"/>
</dbReference>
<dbReference type="GO" id="GO:0043709">
    <property type="term" value="P:cell adhesion involved in single-species biofilm formation"/>
    <property type="evidence" value="ECO:0007669"/>
    <property type="project" value="TreeGrafter"/>
</dbReference>
<dbReference type="InterPro" id="IPR050469">
    <property type="entry name" value="Diguanylate_Cyclase"/>
</dbReference>
<feature type="domain" description="GGDEF" evidence="4">
    <location>
        <begin position="268"/>
        <end position="404"/>
    </location>
</feature>
<comment type="caution">
    <text evidence="5">The sequence shown here is derived from an EMBL/GenBank/DDBJ whole genome shotgun (WGS) entry which is preliminary data.</text>
</comment>
<dbReference type="SUPFAM" id="SSF55073">
    <property type="entry name" value="Nucleotide cyclase"/>
    <property type="match status" value="1"/>
</dbReference>
<dbReference type="PANTHER" id="PTHR45138:SF9">
    <property type="entry name" value="DIGUANYLATE CYCLASE DGCM-RELATED"/>
    <property type="match status" value="1"/>
</dbReference>
<dbReference type="GO" id="GO:0005886">
    <property type="term" value="C:plasma membrane"/>
    <property type="evidence" value="ECO:0007669"/>
    <property type="project" value="TreeGrafter"/>
</dbReference>
<evidence type="ECO:0000313" key="5">
    <source>
        <dbReference type="EMBL" id="MXP31223.1"/>
    </source>
</evidence>
<evidence type="ECO:0000313" key="7">
    <source>
        <dbReference type="Proteomes" id="UP000446786"/>
    </source>
</evidence>
<evidence type="ECO:0000313" key="6">
    <source>
        <dbReference type="EMBL" id="MXP33983.1"/>
    </source>
</evidence>
<sequence length="414" mass="45173">MTGPVPPPQPSELEQAVDTAVAGKLRFADWPEALKAEYQVHRGRIAQSELRFLQIVGLIVAVVSIAFDAIALPDQLLRGAILRLVLVVPIGLAAILFWDRLSVQQMKLATATTLILFAGIVAHLACHAEPVTAARYLMSTTFLLGAAILILPFRRRELVAFTVVYIAVMTLMSQWPHTHPPQGVLEQTLLSVLCAAGAYVVASRHIDLKTTNYLYSLRDRLTHRALEQNIRVLRELSDSDALTGLANRRSFSSVFASSFADPAQQGAGDVTVMMIDLDHFKRFNDDHGHQAGDRALRQVARCLEECFRGVDGLVARFGGEEFIGAFRSGSVAEAEKFGEMLRCRIAALDINVRSDTSETITTSIGLASTGAGASVDLAELTARADRALYSAKKAGRNRVVVSERIELRVDRIAS</sequence>
<dbReference type="PANTHER" id="PTHR45138">
    <property type="entry name" value="REGULATORY COMPONENTS OF SENSORY TRANSDUCTION SYSTEM"/>
    <property type="match status" value="1"/>
</dbReference>
<keyword evidence="3" id="KW-0812">Transmembrane</keyword>
<dbReference type="PROSITE" id="PS50887">
    <property type="entry name" value="GGDEF"/>
    <property type="match status" value="1"/>
</dbReference>
<dbReference type="RefSeq" id="WP_160778685.1">
    <property type="nucleotide sequence ID" value="NZ_BAAAZF010000001.1"/>
</dbReference>
<keyword evidence="7" id="KW-1185">Reference proteome</keyword>
<comment type="catalytic activity">
    <reaction evidence="2">
        <text>2 GTP = 3',3'-c-di-GMP + 2 diphosphate</text>
        <dbReference type="Rhea" id="RHEA:24898"/>
        <dbReference type="ChEBI" id="CHEBI:33019"/>
        <dbReference type="ChEBI" id="CHEBI:37565"/>
        <dbReference type="ChEBI" id="CHEBI:58805"/>
        <dbReference type="EC" id="2.7.7.65"/>
    </reaction>
</comment>
<accession>A0A845APU8</accession>
<evidence type="ECO:0000259" key="4">
    <source>
        <dbReference type="PROSITE" id="PS50887"/>
    </source>
</evidence>
<dbReference type="InterPro" id="IPR000160">
    <property type="entry name" value="GGDEF_dom"/>
</dbReference>